<dbReference type="InterPro" id="IPR038900">
    <property type="entry name" value="TMC"/>
</dbReference>
<reference evidence="9" key="1">
    <citation type="journal article" date="2019" name="bioRxiv">
        <title>The Genome of the Zebra Mussel, Dreissena polymorpha: A Resource for Invasive Species Research.</title>
        <authorList>
            <person name="McCartney M.A."/>
            <person name="Auch B."/>
            <person name="Kono T."/>
            <person name="Mallez S."/>
            <person name="Zhang Y."/>
            <person name="Obille A."/>
            <person name="Becker A."/>
            <person name="Abrahante J.E."/>
            <person name="Garbe J."/>
            <person name="Badalamenti J.P."/>
            <person name="Herman A."/>
            <person name="Mangelson H."/>
            <person name="Liachko I."/>
            <person name="Sullivan S."/>
            <person name="Sone E.D."/>
            <person name="Koren S."/>
            <person name="Silverstein K.A.T."/>
            <person name="Beckman K.B."/>
            <person name="Gohl D.M."/>
        </authorList>
    </citation>
    <scope>NUCLEOTIDE SEQUENCE</scope>
    <source>
        <strain evidence="9">Duluth1</strain>
        <tissue evidence="9">Whole animal</tissue>
    </source>
</reference>
<feature type="transmembrane region" description="Helical" evidence="7">
    <location>
        <begin position="625"/>
        <end position="646"/>
    </location>
</feature>
<proteinExistence type="inferred from homology"/>
<keyword evidence="3 7" id="KW-0812">Transmembrane</keyword>
<feature type="domain" description="TMC" evidence="8">
    <location>
        <begin position="513"/>
        <end position="623"/>
    </location>
</feature>
<comment type="subcellular location">
    <subcellularLocation>
        <location evidence="1">Membrane</location>
        <topology evidence="1">Multi-pass membrane protein</topology>
    </subcellularLocation>
</comment>
<evidence type="ECO:0000256" key="1">
    <source>
        <dbReference type="ARBA" id="ARBA00004141"/>
    </source>
</evidence>
<keyword evidence="4 7" id="KW-1133">Transmembrane helix</keyword>
<evidence type="ECO:0000256" key="5">
    <source>
        <dbReference type="ARBA" id="ARBA00023136"/>
    </source>
</evidence>
<feature type="transmembrane region" description="Helical" evidence="7">
    <location>
        <begin position="239"/>
        <end position="262"/>
    </location>
</feature>
<evidence type="ECO:0000256" key="3">
    <source>
        <dbReference type="ARBA" id="ARBA00022692"/>
    </source>
</evidence>
<evidence type="ECO:0000313" key="10">
    <source>
        <dbReference type="Proteomes" id="UP000828390"/>
    </source>
</evidence>
<feature type="transmembrane region" description="Helical" evidence="7">
    <location>
        <begin position="579"/>
        <end position="604"/>
    </location>
</feature>
<gene>
    <name evidence="9" type="ORF">DPMN_063339</name>
</gene>
<feature type="transmembrane region" description="Helical" evidence="7">
    <location>
        <begin position="386"/>
        <end position="406"/>
    </location>
</feature>
<keyword evidence="5 7" id="KW-0472">Membrane</keyword>
<name>A0A9D4HII3_DREPO</name>
<feature type="compositionally biased region" description="Polar residues" evidence="6">
    <location>
        <begin position="755"/>
        <end position="766"/>
    </location>
</feature>
<dbReference type="PANTHER" id="PTHR23302:SF24">
    <property type="entry name" value="TMC DOMAIN-CONTAINING PROTEIN"/>
    <property type="match status" value="1"/>
</dbReference>
<feature type="transmembrane region" description="Helical" evidence="7">
    <location>
        <begin position="136"/>
        <end position="162"/>
    </location>
</feature>
<protein>
    <recommendedName>
        <fullName evidence="8">TMC domain-containing protein</fullName>
    </recommendedName>
</protein>
<dbReference type="GO" id="GO:0005886">
    <property type="term" value="C:plasma membrane"/>
    <property type="evidence" value="ECO:0007669"/>
    <property type="project" value="InterPro"/>
</dbReference>
<feature type="transmembrane region" description="Helical" evidence="7">
    <location>
        <begin position="469"/>
        <end position="489"/>
    </location>
</feature>
<organism evidence="9 10">
    <name type="scientific">Dreissena polymorpha</name>
    <name type="common">Zebra mussel</name>
    <name type="synonym">Mytilus polymorpha</name>
    <dbReference type="NCBI Taxonomy" id="45954"/>
    <lineage>
        <taxon>Eukaryota</taxon>
        <taxon>Metazoa</taxon>
        <taxon>Spiralia</taxon>
        <taxon>Lophotrochozoa</taxon>
        <taxon>Mollusca</taxon>
        <taxon>Bivalvia</taxon>
        <taxon>Autobranchia</taxon>
        <taxon>Heteroconchia</taxon>
        <taxon>Euheterodonta</taxon>
        <taxon>Imparidentia</taxon>
        <taxon>Neoheterodontei</taxon>
        <taxon>Myida</taxon>
        <taxon>Dreissenoidea</taxon>
        <taxon>Dreissenidae</taxon>
        <taxon>Dreissena</taxon>
    </lineage>
</organism>
<dbReference type="Proteomes" id="UP000828390">
    <property type="component" value="Unassembled WGS sequence"/>
</dbReference>
<dbReference type="PANTHER" id="PTHR23302">
    <property type="entry name" value="TRANSMEMBRANE CHANNEL-RELATED"/>
    <property type="match status" value="1"/>
</dbReference>
<evidence type="ECO:0000259" key="8">
    <source>
        <dbReference type="Pfam" id="PF07810"/>
    </source>
</evidence>
<comment type="similarity">
    <text evidence="2">Belongs to the TMC family.</text>
</comment>
<feature type="transmembrane region" description="Helical" evidence="7">
    <location>
        <begin position="426"/>
        <end position="449"/>
    </location>
</feature>
<evidence type="ECO:0000256" key="6">
    <source>
        <dbReference type="SAM" id="MobiDB-lite"/>
    </source>
</evidence>
<keyword evidence="10" id="KW-1185">Reference proteome</keyword>
<evidence type="ECO:0000256" key="2">
    <source>
        <dbReference type="ARBA" id="ARBA00006510"/>
    </source>
</evidence>
<dbReference type="GO" id="GO:0008381">
    <property type="term" value="F:mechanosensitive monoatomic ion channel activity"/>
    <property type="evidence" value="ECO:0007669"/>
    <property type="project" value="TreeGrafter"/>
</dbReference>
<comment type="caution">
    <text evidence="9">The sequence shown here is derived from an EMBL/GenBank/DDBJ whole genome shotgun (WGS) entry which is preliminary data.</text>
</comment>
<evidence type="ECO:0000313" key="9">
    <source>
        <dbReference type="EMBL" id="KAH3720440.1"/>
    </source>
</evidence>
<reference evidence="9" key="2">
    <citation type="submission" date="2020-11" db="EMBL/GenBank/DDBJ databases">
        <authorList>
            <person name="McCartney M.A."/>
            <person name="Auch B."/>
            <person name="Kono T."/>
            <person name="Mallez S."/>
            <person name="Becker A."/>
            <person name="Gohl D.M."/>
            <person name="Silverstein K.A.T."/>
            <person name="Koren S."/>
            <person name="Bechman K.B."/>
            <person name="Herman A."/>
            <person name="Abrahante J.E."/>
            <person name="Garbe J."/>
        </authorList>
    </citation>
    <scope>NUCLEOTIDE SEQUENCE</scope>
    <source>
        <strain evidence="9">Duluth1</strain>
        <tissue evidence="9">Whole animal</tissue>
    </source>
</reference>
<sequence length="766" mass="86361">MWCTEFVTSVKDTRCLPDEAISMQDIETDRPPSALATPAVVPVQSVEEIKKKEFVYKPRPKTKDVIHKRPCTPYLGERLRKKLLEGRVEPTKGLRYEMRSNWNRWSEARYSLEVWRGALKKIEGHQGMGVVSYFTFLRWLFLLNFFIFLLIFWVITFFQVAFKATTVYDTDLIGSDSKFNTTIAETCSASYTTNISSDALTLILDFFQGTGWMEDTAMFNGFYTDKKLELAASNYNMPLAYFLVTVAVMLISLVVMVHNTLFNVKNTVMPKENAYKVNDCNAKNTVMPEENTSKVNDCNANNTVMPKENASKVNERNEARSVYSHLEFVNAVFAGVDFNIAQSESMKFKQKSIRLGLVSELQEQRHKKEKKNRTSEEKYNVYTARFFVNFIIILMLGGAGVAIYYAEEYSADFTTQSDVATNNHSLVILLVQFLPSIVIGVLNGAYPVIFGHLGKLEGCRPATAIRFQLIRMVFLRLASIVMIVASLYVQITCSSDLNSCRVGDGNPCAAIQCWETYVGSAFYKLIVFDFIINVAVTLGVDGLRKLISSKCQCSLVKTIAQSEFNLPSNILDLVYSQTLLWIGIYFAPLISAVSVVCYFTIFYVKYLSAMYLTVPPEKPYPASKSNSFFTIILMVAFFMICVPVGYVLSNLEPSPMCGPFRVYSAPADIIRVQIDNASFWFSVIWRVGTSSAFVATLIILLILLVYYCTALKSAHKDMMKDQLKLEGMDKKYLFARINELGGTPTESVAAERSSGDSISIQSETEV</sequence>
<dbReference type="InterPro" id="IPR012496">
    <property type="entry name" value="TMC_dom"/>
</dbReference>
<dbReference type="Pfam" id="PF07810">
    <property type="entry name" value="TMC"/>
    <property type="match status" value="1"/>
</dbReference>
<feature type="region of interest" description="Disordered" evidence="6">
    <location>
        <begin position="745"/>
        <end position="766"/>
    </location>
</feature>
<evidence type="ECO:0000256" key="4">
    <source>
        <dbReference type="ARBA" id="ARBA00022989"/>
    </source>
</evidence>
<dbReference type="EMBL" id="JAIWYP010000013">
    <property type="protein sequence ID" value="KAH3720440.1"/>
    <property type="molecule type" value="Genomic_DNA"/>
</dbReference>
<feature type="transmembrane region" description="Helical" evidence="7">
    <location>
        <begin position="683"/>
        <end position="709"/>
    </location>
</feature>
<accession>A0A9D4HII3</accession>
<dbReference type="AlphaFoldDB" id="A0A9D4HII3"/>
<evidence type="ECO:0000256" key="7">
    <source>
        <dbReference type="SAM" id="Phobius"/>
    </source>
</evidence>